<gene>
    <name evidence="1" type="ORF">EZS28_051316</name>
</gene>
<name>A0A5J4T4U8_9EUKA</name>
<protein>
    <submittedName>
        <fullName evidence="1">Uncharacterized protein</fullName>
    </submittedName>
</protein>
<feature type="non-terminal residue" evidence="1">
    <location>
        <position position="153"/>
    </location>
</feature>
<dbReference type="AlphaFoldDB" id="A0A5J4T4U8"/>
<comment type="caution">
    <text evidence="1">The sequence shown here is derived from an EMBL/GenBank/DDBJ whole genome shotgun (WGS) entry which is preliminary data.</text>
</comment>
<proteinExistence type="predicted"/>
<evidence type="ECO:0000313" key="1">
    <source>
        <dbReference type="EMBL" id="KAA6353158.1"/>
    </source>
</evidence>
<reference evidence="1 2" key="1">
    <citation type="submission" date="2019-03" db="EMBL/GenBank/DDBJ databases">
        <title>Single cell metagenomics reveals metabolic interactions within the superorganism composed of flagellate Streblomastix strix and complex community of Bacteroidetes bacteria on its surface.</title>
        <authorList>
            <person name="Treitli S.C."/>
            <person name="Kolisko M."/>
            <person name="Husnik F."/>
            <person name="Keeling P."/>
            <person name="Hampl V."/>
        </authorList>
    </citation>
    <scope>NUCLEOTIDE SEQUENCE [LARGE SCALE GENOMIC DNA]</scope>
    <source>
        <strain evidence="1">ST1C</strain>
    </source>
</reference>
<dbReference type="Proteomes" id="UP000324800">
    <property type="component" value="Unassembled WGS sequence"/>
</dbReference>
<sequence length="153" mass="17107">MRTLTIEAQSFILSKQEFIDQPVNTLFSSGTRQTRAPLGARGSATCCCVQTCQVNWTITIPANTLGIQLNSINTTKGEFTDIEYARQLTNFNVLKTAAAPLPDARTIKQNVQRYDNTEILKFWLGFATACGPFQQVAICKDNTKLWETSMYAR</sequence>
<organism evidence="1 2">
    <name type="scientific">Streblomastix strix</name>
    <dbReference type="NCBI Taxonomy" id="222440"/>
    <lineage>
        <taxon>Eukaryota</taxon>
        <taxon>Metamonada</taxon>
        <taxon>Preaxostyla</taxon>
        <taxon>Oxymonadida</taxon>
        <taxon>Streblomastigidae</taxon>
        <taxon>Streblomastix</taxon>
    </lineage>
</organism>
<evidence type="ECO:0000313" key="2">
    <source>
        <dbReference type="Proteomes" id="UP000324800"/>
    </source>
</evidence>
<dbReference type="EMBL" id="SNRW01038638">
    <property type="protein sequence ID" value="KAA6353158.1"/>
    <property type="molecule type" value="Genomic_DNA"/>
</dbReference>
<accession>A0A5J4T4U8</accession>